<dbReference type="RefSeq" id="WP_115851584.1">
    <property type="nucleotide sequence ID" value="NZ_QTUC01000001.1"/>
</dbReference>
<keyword evidence="2" id="KW-1185">Reference proteome</keyword>
<dbReference type="Proteomes" id="UP000256485">
    <property type="component" value="Unassembled WGS sequence"/>
</dbReference>
<reference evidence="1 2" key="1">
    <citation type="submission" date="2018-08" db="EMBL/GenBank/DDBJ databases">
        <title>Sequencing the genomes of 1000 actinobacteria strains.</title>
        <authorList>
            <person name="Klenk H.-P."/>
        </authorList>
    </citation>
    <scope>NUCLEOTIDE SEQUENCE [LARGE SCALE GENOMIC DNA]</scope>
    <source>
        <strain evidence="1 2">DSM 22891</strain>
    </source>
</reference>
<evidence type="ECO:0000313" key="1">
    <source>
        <dbReference type="EMBL" id="REF38261.1"/>
    </source>
</evidence>
<organism evidence="1 2">
    <name type="scientific">Thermasporomyces composti</name>
    <dbReference type="NCBI Taxonomy" id="696763"/>
    <lineage>
        <taxon>Bacteria</taxon>
        <taxon>Bacillati</taxon>
        <taxon>Actinomycetota</taxon>
        <taxon>Actinomycetes</taxon>
        <taxon>Propionibacteriales</taxon>
        <taxon>Nocardioidaceae</taxon>
        <taxon>Thermasporomyces</taxon>
    </lineage>
</organism>
<accession>A0A3D9VLK5</accession>
<comment type="caution">
    <text evidence="1">The sequence shown here is derived from an EMBL/GenBank/DDBJ whole genome shotgun (WGS) entry which is preliminary data.</text>
</comment>
<dbReference type="AlphaFoldDB" id="A0A3D9VLK5"/>
<protein>
    <submittedName>
        <fullName evidence="1">Ribosomal L7/L12-like protein</fullName>
    </submittedName>
</protein>
<dbReference type="Gene3D" id="3.30.1390.10">
    <property type="match status" value="2"/>
</dbReference>
<gene>
    <name evidence="1" type="ORF">DFJ64_3736</name>
</gene>
<proteinExistence type="predicted"/>
<dbReference type="OrthoDB" id="5186438at2"/>
<evidence type="ECO:0000313" key="2">
    <source>
        <dbReference type="Proteomes" id="UP000256485"/>
    </source>
</evidence>
<sequence length="160" mass="17357">MNDVLLVLLIGLVIVGVMLVRRTRLFERPDVPGVTGPSGATRQDLLAQPVDPMVVAAVMSLLSRNKKIQAVKEIMNATGLRLPDAKALVEAMQRGHRPPAVVIRGDAVDITPTPQKRPADLADRVRALRNQGREVEAIKLVRAETGMGLAEAETFVRTLT</sequence>
<name>A0A3D9VLK5_THECX</name>
<dbReference type="EMBL" id="QTUC01000001">
    <property type="protein sequence ID" value="REF38261.1"/>
    <property type="molecule type" value="Genomic_DNA"/>
</dbReference>
<dbReference type="InterPro" id="IPR014719">
    <property type="entry name" value="Ribosomal_bL12_C/ClpS-like"/>
</dbReference>